<evidence type="ECO:0000313" key="5">
    <source>
        <dbReference type="EMBL" id="RCG19549.1"/>
    </source>
</evidence>
<name>A0A367EP76_9ACTN</name>
<gene>
    <name evidence="5" type="ORF">DTL70_22555</name>
</gene>
<dbReference type="SUPFAM" id="SSF46689">
    <property type="entry name" value="Homeodomain-like"/>
    <property type="match status" value="1"/>
</dbReference>
<dbReference type="Pfam" id="PF00440">
    <property type="entry name" value="TetR_N"/>
    <property type="match status" value="1"/>
</dbReference>
<dbReference type="InterPro" id="IPR001647">
    <property type="entry name" value="HTH_TetR"/>
</dbReference>
<dbReference type="Gene3D" id="1.10.357.10">
    <property type="entry name" value="Tetracycline Repressor, domain 2"/>
    <property type="match status" value="1"/>
</dbReference>
<sequence length="222" mass="23082">MPAARETLLEAAHAAVRTRPWSVVRMVDVAAAADVSRQTLYNEFGSKEGLGAALVSRLVENFLDGTGRAVTEACRGGADPAACCAAAAHWVLRTARAEPIVHAALTGCWGPRIPLPPGPPPPAGWDRAVREAHPAEPGRLAHVLCDRAVAGLDRATRLPVGGPRARPRGGPAAPAETARGDLLRAYEAGLRVALSYVVAPQPGPDDDPCGRVDAVVRALLAC</sequence>
<dbReference type="Proteomes" id="UP000252914">
    <property type="component" value="Unassembled WGS sequence"/>
</dbReference>
<evidence type="ECO:0000313" key="6">
    <source>
        <dbReference type="Proteomes" id="UP000252914"/>
    </source>
</evidence>
<keyword evidence="6" id="KW-1185">Reference proteome</keyword>
<evidence type="ECO:0000256" key="2">
    <source>
        <dbReference type="PROSITE-ProRule" id="PRU00335"/>
    </source>
</evidence>
<accession>A0A367EP76</accession>
<protein>
    <submittedName>
        <fullName evidence="5">TetR/AcrR family transcriptional regulator</fullName>
    </submittedName>
</protein>
<reference evidence="5 6" key="1">
    <citation type="submission" date="2018-06" db="EMBL/GenBank/DDBJ databases">
        <title>Streptomyces reniochalinae sp. nov. and Streptomyces diacarnus sp. nov. from marine sponges.</title>
        <authorList>
            <person name="Li L."/>
        </authorList>
    </citation>
    <scope>NUCLEOTIDE SEQUENCE [LARGE SCALE GENOMIC DNA]</scope>
    <source>
        <strain evidence="5 6">LHW51701</strain>
    </source>
</reference>
<evidence type="ECO:0000259" key="4">
    <source>
        <dbReference type="PROSITE" id="PS50977"/>
    </source>
</evidence>
<evidence type="ECO:0000256" key="3">
    <source>
        <dbReference type="SAM" id="MobiDB-lite"/>
    </source>
</evidence>
<dbReference type="InterPro" id="IPR009057">
    <property type="entry name" value="Homeodomain-like_sf"/>
</dbReference>
<evidence type="ECO:0000256" key="1">
    <source>
        <dbReference type="ARBA" id="ARBA00023125"/>
    </source>
</evidence>
<dbReference type="EMBL" id="QOIN01000048">
    <property type="protein sequence ID" value="RCG19549.1"/>
    <property type="molecule type" value="Genomic_DNA"/>
</dbReference>
<dbReference type="PROSITE" id="PS50977">
    <property type="entry name" value="HTH_TETR_2"/>
    <property type="match status" value="1"/>
</dbReference>
<organism evidence="5 6">
    <name type="scientific">Streptomyces diacarni</name>
    <dbReference type="NCBI Taxonomy" id="2800381"/>
    <lineage>
        <taxon>Bacteria</taxon>
        <taxon>Bacillati</taxon>
        <taxon>Actinomycetota</taxon>
        <taxon>Actinomycetes</taxon>
        <taxon>Kitasatosporales</taxon>
        <taxon>Streptomycetaceae</taxon>
        <taxon>Streptomyces</taxon>
    </lineage>
</organism>
<comment type="caution">
    <text evidence="5">The sequence shown here is derived from an EMBL/GenBank/DDBJ whole genome shotgun (WGS) entry which is preliminary data.</text>
</comment>
<dbReference type="RefSeq" id="WP_114023811.1">
    <property type="nucleotide sequence ID" value="NZ_QOIN01000048.1"/>
</dbReference>
<feature type="DNA-binding region" description="H-T-H motif" evidence="2">
    <location>
        <begin position="25"/>
        <end position="44"/>
    </location>
</feature>
<proteinExistence type="predicted"/>
<feature type="domain" description="HTH tetR-type" evidence="4">
    <location>
        <begin position="2"/>
        <end position="62"/>
    </location>
</feature>
<dbReference type="GO" id="GO:0003677">
    <property type="term" value="F:DNA binding"/>
    <property type="evidence" value="ECO:0007669"/>
    <property type="project" value="UniProtKB-UniRule"/>
</dbReference>
<feature type="region of interest" description="Disordered" evidence="3">
    <location>
        <begin position="157"/>
        <end position="178"/>
    </location>
</feature>
<dbReference type="AlphaFoldDB" id="A0A367EP76"/>
<keyword evidence="1 2" id="KW-0238">DNA-binding</keyword>
<feature type="compositionally biased region" description="Low complexity" evidence="3">
    <location>
        <begin position="157"/>
        <end position="177"/>
    </location>
</feature>